<dbReference type="InterPro" id="IPR000852">
    <property type="entry name" value="Glyco_hydro_52"/>
</dbReference>
<keyword evidence="2" id="KW-1185">Reference proteome</keyword>
<dbReference type="Pfam" id="PF03512">
    <property type="entry name" value="Glyco_hydro_52"/>
    <property type="match status" value="1"/>
</dbReference>
<organism evidence="1 2">
    <name type="scientific">Paenibacillus glycanilyticus</name>
    <dbReference type="NCBI Taxonomy" id="126569"/>
    <lineage>
        <taxon>Bacteria</taxon>
        <taxon>Bacillati</taxon>
        <taxon>Bacillota</taxon>
        <taxon>Bacilli</taxon>
        <taxon>Bacillales</taxon>
        <taxon>Paenibacillaceae</taxon>
        <taxon>Paenibacillus</taxon>
    </lineage>
</organism>
<protein>
    <recommendedName>
        <fullName evidence="3">Beta-xylosidase</fullName>
    </recommendedName>
</protein>
<dbReference type="PRINTS" id="PR00845">
    <property type="entry name" value="GLHYDRLASE52"/>
</dbReference>
<evidence type="ECO:0008006" key="3">
    <source>
        <dbReference type="Google" id="ProtNLM"/>
    </source>
</evidence>
<sequence>MKSNHESIFFNAQHSPIGAFASFTLGYPGANGGFGLELGKPADQNIYIGCSSRDGGYYELLPFYAGSDNERQRYVQSGGEAEAESTILRAFPLDAITREYKAATDEWRAGDLSFRILTQIQAVPDPEQAAAEDLKAALVPAVWAELTLDNTSGDKTRTLFFGYQGNDPYSNMRRLDDTMTTGYTGVGQGLRTAIVTENKETYSSLGFDMESILKPRSKAHHTFGLGSCGALLTEVPAGEKVTVRYAVCFYQAGIVTSGLQGSYYYSKLFDSIESVACYALEQFDTVDAASGRLEEEMNAVGLSEDQKFLIRHSVHSYYGSTELLDVQGKPVWIVNEGEYRMINTLDLTVDQLFFEMKMNPWTVRNVLDLFAERYSYTDEVQEYGSSGKHEGGISFTHDMGVANVFSRPQYSAYEISEIEDCFSYMTQEQLTNWLLCALIYAEKTQDRAWQDSKMPLIKNCFTSMLNRDHHQAEQRDGLMDLESSRTNGGAEITTYDSLDVSLGQSRRNIYIASKCWAVYVMLAHRFEEEGEAELAGLAAEQASRCASTVASGVEKDGTIPAILDGESVSRIIPAIEGLVYPHAAGLLDVYGKESPYGTYLKVLKKHLENILVPGVCLFADGGWQLSSTSINSWSSKIYLNQYVAREVLGVIQPEQQTAADHAHVSWLKDPQNAYWAWSDQTHEGIVKGSRYYPRGVTSILWLDERNKK</sequence>
<proteinExistence type="predicted"/>
<comment type="caution">
    <text evidence="1">The sequence shown here is derived from an EMBL/GenBank/DDBJ whole genome shotgun (WGS) entry which is preliminary data.</text>
</comment>
<evidence type="ECO:0000313" key="1">
    <source>
        <dbReference type="EMBL" id="GLX71506.1"/>
    </source>
</evidence>
<reference evidence="1 2" key="1">
    <citation type="submission" date="2023-03" db="EMBL/GenBank/DDBJ databases">
        <title>Draft genome sequence of the bacteria which degrade cell wall of Tricholomamatutake.</title>
        <authorList>
            <person name="Konishi Y."/>
            <person name="Fukuta Y."/>
            <person name="Shirasaka N."/>
        </authorList>
    </citation>
    <scope>NUCLEOTIDE SEQUENCE [LARGE SCALE GENOMIC DNA]</scope>
    <source>
        <strain evidence="2">mu1</strain>
    </source>
</reference>
<accession>A0ABQ6GKQ7</accession>
<name>A0ABQ6GKQ7_9BACL</name>
<gene>
    <name evidence="1" type="ORF">MU1_58560</name>
</gene>
<dbReference type="RefSeq" id="WP_284242320.1">
    <property type="nucleotide sequence ID" value="NZ_BSSQ01000035.1"/>
</dbReference>
<dbReference type="EMBL" id="BSSQ01000035">
    <property type="protein sequence ID" value="GLX71506.1"/>
    <property type="molecule type" value="Genomic_DNA"/>
</dbReference>
<evidence type="ECO:0000313" key="2">
    <source>
        <dbReference type="Proteomes" id="UP001157114"/>
    </source>
</evidence>
<dbReference type="Proteomes" id="UP001157114">
    <property type="component" value="Unassembled WGS sequence"/>
</dbReference>